<gene>
    <name evidence="8" type="ORF">BJY01DRAFT_221288</name>
</gene>
<dbReference type="SMART" id="SM01168">
    <property type="entry name" value="DUF1907"/>
    <property type="match status" value="1"/>
</dbReference>
<evidence type="ECO:0000256" key="5">
    <source>
        <dbReference type="ARBA" id="ARBA00022833"/>
    </source>
</evidence>
<organism evidence="8 9">
    <name type="scientific">Aspergillus pseudoustus</name>
    <dbReference type="NCBI Taxonomy" id="1810923"/>
    <lineage>
        <taxon>Eukaryota</taxon>
        <taxon>Fungi</taxon>
        <taxon>Dikarya</taxon>
        <taxon>Ascomycota</taxon>
        <taxon>Pezizomycotina</taxon>
        <taxon>Eurotiomycetes</taxon>
        <taxon>Eurotiomycetidae</taxon>
        <taxon>Eurotiales</taxon>
        <taxon>Aspergillaceae</taxon>
        <taxon>Aspergillus</taxon>
        <taxon>Aspergillus subgen. Nidulantes</taxon>
    </lineage>
</organism>
<keyword evidence="9" id="KW-1185">Reference proteome</keyword>
<comment type="subcellular location">
    <subcellularLocation>
        <location evidence="1">Nucleus</location>
    </subcellularLocation>
</comment>
<evidence type="ECO:0000256" key="6">
    <source>
        <dbReference type="ARBA" id="ARBA00023242"/>
    </source>
</evidence>
<dbReference type="EMBL" id="JBFXLU010000166">
    <property type="protein sequence ID" value="KAL2837100.1"/>
    <property type="molecule type" value="Genomic_DNA"/>
</dbReference>
<evidence type="ECO:0000256" key="4">
    <source>
        <dbReference type="ARBA" id="ARBA00022801"/>
    </source>
</evidence>
<comment type="caution">
    <text evidence="8">The sequence shown here is derived from an EMBL/GenBank/DDBJ whole genome shotgun (WGS) entry which is preliminary data.</text>
</comment>
<evidence type="ECO:0000256" key="1">
    <source>
        <dbReference type="ARBA" id="ARBA00004123"/>
    </source>
</evidence>
<dbReference type="InterPro" id="IPR015021">
    <property type="entry name" value="C11orf54_DUF1907"/>
</dbReference>
<dbReference type="SUPFAM" id="SSF117856">
    <property type="entry name" value="AF0104/ALDC/Ptd012-like"/>
    <property type="match status" value="1"/>
</dbReference>
<name>A0ABR4JAM3_9EURO</name>
<feature type="domain" description="DUF1907" evidence="7">
    <location>
        <begin position="21"/>
        <end position="330"/>
    </location>
</feature>
<keyword evidence="3" id="KW-0479">Metal-binding</keyword>
<comment type="subunit">
    <text evidence="2">Monomer.</text>
</comment>
<keyword evidence="4" id="KW-0378">Hydrolase</keyword>
<evidence type="ECO:0000313" key="9">
    <source>
        <dbReference type="Proteomes" id="UP001610446"/>
    </source>
</evidence>
<dbReference type="PANTHER" id="PTHR13204:SF1">
    <property type="entry name" value="ESTER HYDROLASE C11ORF54"/>
    <property type="match status" value="1"/>
</dbReference>
<keyword evidence="5" id="KW-0862">Zinc</keyword>
<evidence type="ECO:0000313" key="8">
    <source>
        <dbReference type="EMBL" id="KAL2837100.1"/>
    </source>
</evidence>
<dbReference type="Pfam" id="PF08925">
    <property type="entry name" value="DUF1907"/>
    <property type="match status" value="1"/>
</dbReference>
<evidence type="ECO:0000256" key="2">
    <source>
        <dbReference type="ARBA" id="ARBA00011245"/>
    </source>
</evidence>
<evidence type="ECO:0000256" key="3">
    <source>
        <dbReference type="ARBA" id="ARBA00022723"/>
    </source>
</evidence>
<evidence type="ECO:0000259" key="7">
    <source>
        <dbReference type="SMART" id="SM01168"/>
    </source>
</evidence>
<accession>A0ABR4JAM3</accession>
<protein>
    <recommendedName>
        <fullName evidence="7">DUF1907 domain-containing protein</fullName>
    </recommendedName>
</protein>
<dbReference type="Proteomes" id="UP001610446">
    <property type="component" value="Unassembled WGS sequence"/>
</dbReference>
<sequence length="333" mass="36038">MPVTVTTAPRNPTPLEELAAIIQHALRQNFTHATAEVAPCPDLRNAPFGLAATGLSGNAVIADVGGQANLFPTPNFDAKFSLLSLARDMRMAPARGLLIGAGAAPWQDIGWNAELAPNVSWEEKESSEGRVPDFEDGESISVTNLTRVVEVNSPLEGGSSSTITCCPSPSTNCALMVNLFGSSGLPGPVLKITARTRTGPHNFTNAIRLAIHEAYGDTRPVSLGGVFLLKSGAARFHVMPDFPSQEDLPFRDRTQLENEWLKYQTCKAPVVCLSVFHSADPEGLGLRMEHTHCFDLEGSEKGGHYHYDLEEGGDVEYEGYFNVAECVYRIERP</sequence>
<reference evidence="8 9" key="1">
    <citation type="submission" date="2024-07" db="EMBL/GenBank/DDBJ databases">
        <title>Section-level genome sequencing and comparative genomics of Aspergillus sections Usti and Cavernicolus.</title>
        <authorList>
            <consortium name="Lawrence Berkeley National Laboratory"/>
            <person name="Nybo J.L."/>
            <person name="Vesth T.C."/>
            <person name="Theobald S."/>
            <person name="Frisvad J.C."/>
            <person name="Larsen T.O."/>
            <person name="Kjaerboelling I."/>
            <person name="Rothschild-Mancinelli K."/>
            <person name="Lyhne E.K."/>
            <person name="Kogle M.E."/>
            <person name="Barry K."/>
            <person name="Clum A."/>
            <person name="Na H."/>
            <person name="Ledsgaard L."/>
            <person name="Lin J."/>
            <person name="Lipzen A."/>
            <person name="Kuo A."/>
            <person name="Riley R."/>
            <person name="Mondo S."/>
            <person name="Labutti K."/>
            <person name="Haridas S."/>
            <person name="Pangalinan J."/>
            <person name="Salamov A.A."/>
            <person name="Simmons B.A."/>
            <person name="Magnuson J.K."/>
            <person name="Chen J."/>
            <person name="Drula E."/>
            <person name="Henrissat B."/>
            <person name="Wiebenga A."/>
            <person name="Lubbers R.J."/>
            <person name="Gomes A.C."/>
            <person name="Makela M.R."/>
            <person name="Stajich J."/>
            <person name="Grigoriev I.V."/>
            <person name="Mortensen U.H."/>
            <person name="De Vries R.P."/>
            <person name="Baker S.E."/>
            <person name="Andersen M.R."/>
        </authorList>
    </citation>
    <scope>NUCLEOTIDE SEQUENCE [LARGE SCALE GENOMIC DNA]</scope>
    <source>
        <strain evidence="8 9">CBS 123904</strain>
    </source>
</reference>
<keyword evidence="6" id="KW-0539">Nucleus</keyword>
<dbReference type="PANTHER" id="PTHR13204">
    <property type="entry name" value="PTD012 PROTEIN"/>
    <property type="match status" value="1"/>
</dbReference>
<dbReference type="CDD" id="cd17298">
    <property type="entry name" value="DUF1907"/>
    <property type="match status" value="1"/>
</dbReference>
<proteinExistence type="predicted"/>